<name>G4W977_9CAUD</name>
<dbReference type="GeneID" id="14297470"/>
<dbReference type="KEGG" id="vg:14297470"/>
<organism evidence="1 2">
    <name type="scientific">Tetrasphaera phage TJE1</name>
    <dbReference type="NCBI Taxonomy" id="981335"/>
    <lineage>
        <taxon>Viruses</taxon>
        <taxon>Duplodnaviria</taxon>
        <taxon>Heunggongvirae</taxon>
        <taxon>Uroviricota</taxon>
        <taxon>Caudoviricetes</taxon>
        <taxon>Tijeunavirus</taxon>
        <taxon>Tijeunavirus TJE1</taxon>
    </lineage>
</organism>
<dbReference type="RefSeq" id="YP_007237957.1">
    <property type="nucleotide sequence ID" value="NC_019930.1"/>
</dbReference>
<protein>
    <submittedName>
        <fullName evidence="1">Uncharacterized protein</fullName>
    </submittedName>
</protein>
<evidence type="ECO:0000313" key="2">
    <source>
        <dbReference type="Proteomes" id="UP000002653"/>
    </source>
</evidence>
<sequence>MSDLRNYVEKAAVLSGIRGAQAHRVTTILLGAFDEDLAKKTSAFDWLEGESIEDRLLVLQHLLDFPGADKKKASYVFDVFRLYAYSCAVAKGYTHLEETRDALAAFLAIQEQDNPEVAKVMTVNAAATALRWG</sequence>
<keyword evidence="2" id="KW-1185">Reference proteome</keyword>
<dbReference type="EMBL" id="HQ225832">
    <property type="protein sequence ID" value="ADX42565.1"/>
    <property type="molecule type" value="Genomic_DNA"/>
</dbReference>
<proteinExistence type="predicted"/>
<dbReference type="Proteomes" id="UP000002653">
    <property type="component" value="Segment"/>
</dbReference>
<evidence type="ECO:0000313" key="1">
    <source>
        <dbReference type="EMBL" id="ADX42565.1"/>
    </source>
</evidence>
<reference evidence="1 2" key="1">
    <citation type="journal article" date="2012" name="Virus Genes">
        <title>Isolation and complete genome sequence of a bacteriophage lysing Tetrasphaera jenkinsii, a filamentous bacteria responsible for bulking in activated sludge.</title>
        <authorList>
            <person name="Petrovski S."/>
            <person name="Tillett D."/>
            <person name="Seviour R.J."/>
        </authorList>
    </citation>
    <scope>NUCLEOTIDE SEQUENCE [LARGE SCALE GENOMIC DNA]</scope>
</reference>
<accession>G4W977</accession>